<dbReference type="PROSITE" id="PS00455">
    <property type="entry name" value="AMP_BINDING"/>
    <property type="match status" value="1"/>
</dbReference>
<dbReference type="Pfam" id="PF23562">
    <property type="entry name" value="AMP-binding_C_3"/>
    <property type="match status" value="1"/>
</dbReference>
<keyword evidence="2" id="KW-0436">Ligase</keyword>
<dbReference type="SUPFAM" id="SSF56801">
    <property type="entry name" value="Acetyl-CoA synthetase-like"/>
    <property type="match status" value="1"/>
</dbReference>
<evidence type="ECO:0000256" key="1">
    <source>
        <dbReference type="ARBA" id="ARBA00006432"/>
    </source>
</evidence>
<dbReference type="GO" id="GO:0016020">
    <property type="term" value="C:membrane"/>
    <property type="evidence" value="ECO:0007669"/>
    <property type="project" value="TreeGrafter"/>
</dbReference>
<comment type="similarity">
    <text evidence="1">Belongs to the ATP-dependent AMP-binding enzyme family.</text>
</comment>
<name>A0A317ND53_9NOCA</name>
<evidence type="ECO:0000259" key="6">
    <source>
        <dbReference type="Pfam" id="PF00501"/>
    </source>
</evidence>
<dbReference type="InterPro" id="IPR020845">
    <property type="entry name" value="AMP-binding_CS"/>
</dbReference>
<dbReference type="AlphaFoldDB" id="A0A317ND53"/>
<evidence type="ECO:0000256" key="4">
    <source>
        <dbReference type="ARBA" id="ARBA00023098"/>
    </source>
</evidence>
<protein>
    <recommendedName>
        <fullName evidence="5">Acyl-CoA synthetase</fullName>
    </recommendedName>
</protein>
<evidence type="ECO:0000256" key="5">
    <source>
        <dbReference type="ARBA" id="ARBA00032875"/>
    </source>
</evidence>
<dbReference type="GO" id="GO:0004467">
    <property type="term" value="F:long-chain fatty acid-CoA ligase activity"/>
    <property type="evidence" value="ECO:0007669"/>
    <property type="project" value="TreeGrafter"/>
</dbReference>
<organism evidence="7 8">
    <name type="scientific">Nocardia neocaledoniensis</name>
    <dbReference type="NCBI Taxonomy" id="236511"/>
    <lineage>
        <taxon>Bacteria</taxon>
        <taxon>Bacillati</taxon>
        <taxon>Actinomycetota</taxon>
        <taxon>Actinomycetes</taxon>
        <taxon>Mycobacteriales</taxon>
        <taxon>Nocardiaceae</taxon>
        <taxon>Nocardia</taxon>
    </lineage>
</organism>
<reference evidence="7 8" key="1">
    <citation type="submission" date="2018-05" db="EMBL/GenBank/DDBJ databases">
        <title>Genomic Encyclopedia of Type Strains, Phase IV (KMG-IV): sequencing the most valuable type-strain genomes for metagenomic binning, comparative biology and taxonomic classification.</title>
        <authorList>
            <person name="Goeker M."/>
        </authorList>
    </citation>
    <scope>NUCLEOTIDE SEQUENCE [LARGE SCALE GENOMIC DNA]</scope>
    <source>
        <strain evidence="7 8">DSM 44717</strain>
    </source>
</reference>
<dbReference type="InterPro" id="IPR000873">
    <property type="entry name" value="AMP-dep_synth/lig_dom"/>
</dbReference>
<sequence length="597" mass="64181">MREFEAPASYTIPEHANNSDSVFRHAEQTPDTVLFQVATDHGDLADVTAAEFARTVTGVARGLIASGIAFGDRVAIMAPTRYEWIVLDHAIWAAGGCTVAIYDSSAAEQARWILQDSATQLLVVDSDKHRAIIDQIPLDDLPALREILQIDQDMIGELTRRGADLDDNAVHTRRAEVGASSPATLIYTSGTTGRPKGVLLTHANLYAESKSDRIALSDFVTDGNKTLMFLPLAHVFARAVTLAALDAKVVVAFSSDWSTLVDQFGSFRPHFILAVPRVFEKVFHGAKQKAHAGGKGWIFDRATEAAIAWSEALDHGGPGLLRRLEHALFDKLVYGQLRAALGGQCTAAVSGGGPLGARLGHFFRGVGVPIYEGYGLTETTAAITVNTPGNTRVGTVGRPTEGHAIRIADDGELLLRGPVVFGEYWQNPDATAAAFTDGWFRTGDLGAIDRDGYLTITGRKKEILVTAGGKNVSPGLLEDALRAHPLIGQAMVVGDGRPFIGALLTLDPEVVPDWAQRHGLPAGTPLETLIEHPDLVAEIDAAVAETNKSVSRAEAVKKVRILPVDWTEATGELTPKLSLRRAEVMKKYAEDVEKVYS</sequence>
<keyword evidence="3" id="KW-0276">Fatty acid metabolism</keyword>
<dbReference type="Proteomes" id="UP000246410">
    <property type="component" value="Unassembled WGS sequence"/>
</dbReference>
<dbReference type="RefSeq" id="WP_110039951.1">
    <property type="nucleotide sequence ID" value="NZ_QGTL01000010.1"/>
</dbReference>
<keyword evidence="8" id="KW-1185">Reference proteome</keyword>
<comment type="caution">
    <text evidence="7">The sequence shown here is derived from an EMBL/GenBank/DDBJ whole genome shotgun (WGS) entry which is preliminary data.</text>
</comment>
<evidence type="ECO:0000313" key="8">
    <source>
        <dbReference type="Proteomes" id="UP000246410"/>
    </source>
</evidence>
<evidence type="ECO:0000256" key="2">
    <source>
        <dbReference type="ARBA" id="ARBA00022598"/>
    </source>
</evidence>
<feature type="domain" description="AMP-dependent synthetase/ligase" evidence="6">
    <location>
        <begin position="23"/>
        <end position="425"/>
    </location>
</feature>
<dbReference type="CDD" id="cd05907">
    <property type="entry name" value="VL_LC_FACS_like"/>
    <property type="match status" value="1"/>
</dbReference>
<dbReference type="PANTHER" id="PTHR43272">
    <property type="entry name" value="LONG-CHAIN-FATTY-ACID--COA LIGASE"/>
    <property type="match status" value="1"/>
</dbReference>
<proteinExistence type="inferred from homology"/>
<dbReference type="PANTHER" id="PTHR43272:SF32">
    <property type="entry name" value="AMP-DEPENDENT SYNTHETASE_LIGASE DOMAIN-CONTAINING PROTEIN"/>
    <property type="match status" value="1"/>
</dbReference>
<evidence type="ECO:0000256" key="3">
    <source>
        <dbReference type="ARBA" id="ARBA00022832"/>
    </source>
</evidence>
<dbReference type="Pfam" id="PF00501">
    <property type="entry name" value="AMP-binding"/>
    <property type="match status" value="1"/>
</dbReference>
<dbReference type="InterPro" id="IPR042099">
    <property type="entry name" value="ANL_N_sf"/>
</dbReference>
<evidence type="ECO:0000313" key="7">
    <source>
        <dbReference type="EMBL" id="PWV71608.1"/>
    </source>
</evidence>
<keyword evidence="4" id="KW-0443">Lipid metabolism</keyword>
<accession>A0A317ND53</accession>
<gene>
    <name evidence="7" type="ORF">DFR69_11092</name>
</gene>
<dbReference type="EMBL" id="QGTL01000010">
    <property type="protein sequence ID" value="PWV71608.1"/>
    <property type="molecule type" value="Genomic_DNA"/>
</dbReference>
<dbReference type="Gene3D" id="3.40.50.12780">
    <property type="entry name" value="N-terminal domain of ligase-like"/>
    <property type="match status" value="1"/>
</dbReference>